<name>A0A841H4X3_9BACT</name>
<evidence type="ECO:0008006" key="4">
    <source>
        <dbReference type="Google" id="ProtNLM"/>
    </source>
</evidence>
<evidence type="ECO:0000256" key="1">
    <source>
        <dbReference type="SAM" id="SignalP"/>
    </source>
</evidence>
<comment type="caution">
    <text evidence="2">The sequence shown here is derived from an EMBL/GenBank/DDBJ whole genome shotgun (WGS) entry which is preliminary data.</text>
</comment>
<dbReference type="AlphaFoldDB" id="A0A841H4X3"/>
<protein>
    <recommendedName>
        <fullName evidence="4">Aromatic hydrocarbon degradation protein</fullName>
    </recommendedName>
</protein>
<dbReference type="RefSeq" id="WP_170040085.1">
    <property type="nucleotide sequence ID" value="NZ_JABDTL010000002.1"/>
</dbReference>
<reference evidence="2 3" key="1">
    <citation type="submission" date="2020-08" db="EMBL/GenBank/DDBJ databases">
        <title>Genomic Encyclopedia of Type Strains, Phase IV (KMG-IV): sequencing the most valuable type-strain genomes for metagenomic binning, comparative biology and taxonomic classification.</title>
        <authorList>
            <person name="Goeker M."/>
        </authorList>
    </citation>
    <scope>NUCLEOTIDE SEQUENCE [LARGE SCALE GENOMIC DNA]</scope>
    <source>
        <strain evidence="2 3">DSM 29007</strain>
    </source>
</reference>
<organism evidence="2 3">
    <name type="scientific">Longimicrobium terrae</name>
    <dbReference type="NCBI Taxonomy" id="1639882"/>
    <lineage>
        <taxon>Bacteria</taxon>
        <taxon>Pseudomonadati</taxon>
        <taxon>Gemmatimonadota</taxon>
        <taxon>Longimicrobiia</taxon>
        <taxon>Longimicrobiales</taxon>
        <taxon>Longimicrobiaceae</taxon>
        <taxon>Longimicrobium</taxon>
    </lineage>
</organism>
<keyword evidence="1" id="KW-0732">Signal</keyword>
<evidence type="ECO:0000313" key="3">
    <source>
        <dbReference type="Proteomes" id="UP000582837"/>
    </source>
</evidence>
<feature type="chain" id="PRO_5032647323" description="Aromatic hydrocarbon degradation protein" evidence="1">
    <location>
        <begin position="24"/>
        <end position="388"/>
    </location>
</feature>
<accession>A0A841H4X3</accession>
<dbReference type="SUPFAM" id="SSF56935">
    <property type="entry name" value="Porins"/>
    <property type="match status" value="1"/>
</dbReference>
<proteinExistence type="predicted"/>
<dbReference type="EMBL" id="JACHIA010000020">
    <property type="protein sequence ID" value="MBB6073013.1"/>
    <property type="molecule type" value="Genomic_DNA"/>
</dbReference>
<feature type="signal peptide" evidence="1">
    <location>
        <begin position="1"/>
        <end position="23"/>
    </location>
</feature>
<keyword evidence="3" id="KW-1185">Reference proteome</keyword>
<dbReference type="Gene3D" id="2.40.160.60">
    <property type="entry name" value="Outer membrane protein transport protein (OMPP1/FadL/TodX)"/>
    <property type="match status" value="1"/>
</dbReference>
<sequence length="388" mass="40236">MSRFFRGGAAVLAAALSAAPASAQSLLSSAGLGYLMDPIDARARALGYTGLGLPDPALSMINVAEAAGMPAAGLSITLQTDVLNASTEGEAESLDFNTTRFPSIQAAFPAGSRAVVTVGYGAVLDQNWAATRSDSVFLAGANRFAEDTYLSRGALSRFRAGLAYHVRPRLDVGVGVDLYTGAVRDSVTRNFPDAVGVLFPSATGTDYEWQGIGFTAGARYNAPAFTLSAAVTGGGDLTAEPKDSVVSQRGYALPLTFDGGGSAQISQTTRLAASVRWSGWSAAGDDFATADQTRDVVQAGGGIEFSGLRFLNRPLPLRLGGRWTQLPFRYTSGEFADERAITAGMGVVIGGGAATVNVSGERGMRGGDSIGLDESFWRVAFSLSLLGR</sequence>
<dbReference type="Proteomes" id="UP000582837">
    <property type="component" value="Unassembled WGS sequence"/>
</dbReference>
<evidence type="ECO:0000313" key="2">
    <source>
        <dbReference type="EMBL" id="MBB6073013.1"/>
    </source>
</evidence>
<gene>
    <name evidence="2" type="ORF">HNQ61_004679</name>
</gene>